<organism evidence="5 6">
    <name type="scientific">Azospirillum thermophilum</name>
    <dbReference type="NCBI Taxonomy" id="2202148"/>
    <lineage>
        <taxon>Bacteria</taxon>
        <taxon>Pseudomonadati</taxon>
        <taxon>Pseudomonadota</taxon>
        <taxon>Alphaproteobacteria</taxon>
        <taxon>Rhodospirillales</taxon>
        <taxon>Azospirillaceae</taxon>
        <taxon>Azospirillum</taxon>
    </lineage>
</organism>
<dbReference type="GO" id="GO:0008173">
    <property type="term" value="F:RNA methyltransferase activity"/>
    <property type="evidence" value="ECO:0007669"/>
    <property type="project" value="InterPro"/>
</dbReference>
<reference evidence="6" key="1">
    <citation type="submission" date="2018-05" db="EMBL/GenBank/DDBJ databases">
        <title>Azospirillum thermophila sp. nov., a novel isolated from hot spring.</title>
        <authorList>
            <person name="Zhao Z."/>
        </authorList>
    </citation>
    <scope>NUCLEOTIDE SEQUENCE [LARGE SCALE GENOMIC DNA]</scope>
    <source>
        <strain evidence="6">CFH 70021</strain>
    </source>
</reference>
<feature type="domain" description="tRNA/rRNA methyltransferase SpoU type" evidence="4">
    <location>
        <begin position="6"/>
        <end position="139"/>
    </location>
</feature>
<dbReference type="KEGG" id="azz:DEW08_17865"/>
<dbReference type="Gene3D" id="3.40.1280.10">
    <property type="match status" value="1"/>
</dbReference>
<dbReference type="InterPro" id="IPR029028">
    <property type="entry name" value="Alpha/beta_knot_MTases"/>
</dbReference>
<dbReference type="AlphaFoldDB" id="A0A2S2CTJ6"/>
<dbReference type="InterPro" id="IPR001537">
    <property type="entry name" value="SpoU_MeTrfase"/>
</dbReference>
<dbReference type="RefSeq" id="WP_109329345.1">
    <property type="nucleotide sequence ID" value="NZ_CP029353.1"/>
</dbReference>
<dbReference type="EMBL" id="CP029353">
    <property type="protein sequence ID" value="AWK87806.1"/>
    <property type="molecule type" value="Genomic_DNA"/>
</dbReference>
<accession>A0A2S2CTJ6</accession>
<dbReference type="InterPro" id="IPR051259">
    <property type="entry name" value="rRNA_Methyltransferase"/>
</dbReference>
<keyword evidence="1 5" id="KW-0489">Methyltransferase</keyword>
<feature type="region of interest" description="Disordered" evidence="3">
    <location>
        <begin position="154"/>
        <end position="188"/>
    </location>
</feature>
<evidence type="ECO:0000256" key="2">
    <source>
        <dbReference type="ARBA" id="ARBA00022679"/>
    </source>
</evidence>
<dbReference type="GO" id="GO:0003723">
    <property type="term" value="F:RNA binding"/>
    <property type="evidence" value="ECO:0007669"/>
    <property type="project" value="InterPro"/>
</dbReference>
<evidence type="ECO:0000256" key="3">
    <source>
        <dbReference type="SAM" id="MobiDB-lite"/>
    </source>
</evidence>
<gene>
    <name evidence="5" type="ORF">DEW08_17865</name>
</gene>
<sequence length="188" mass="20913">MRGYFAIGVERISKPGNVGNLMRTAHAFGASFFFAIDPEPDLREARLVDTSGATEHLPFYVYDRVADLALPKDCRLVGVELTEDAVPLPSFRHPTRAAYVLGPERASLSPAILERCDFTIKIPMSFCVNVGVAGAIVMYDRMISLGRFAERPVRAGGPTEDLKPHRHGAQRMRSADRDRRIRGEQVEE</sequence>
<dbReference type="Proteomes" id="UP000245629">
    <property type="component" value="Chromosome 2"/>
</dbReference>
<evidence type="ECO:0000313" key="6">
    <source>
        <dbReference type="Proteomes" id="UP000245629"/>
    </source>
</evidence>
<keyword evidence="6" id="KW-1185">Reference proteome</keyword>
<name>A0A2S2CTJ6_9PROT</name>
<protein>
    <submittedName>
        <fullName evidence="5">rRNA methyltransferase</fullName>
    </submittedName>
</protein>
<dbReference type="SUPFAM" id="SSF75217">
    <property type="entry name" value="alpha/beta knot"/>
    <property type="match status" value="1"/>
</dbReference>
<dbReference type="CDD" id="cd18098">
    <property type="entry name" value="SpoU-like"/>
    <property type="match status" value="1"/>
</dbReference>
<evidence type="ECO:0000256" key="1">
    <source>
        <dbReference type="ARBA" id="ARBA00022603"/>
    </source>
</evidence>
<dbReference type="Pfam" id="PF00588">
    <property type="entry name" value="SpoU_methylase"/>
    <property type="match status" value="1"/>
</dbReference>
<dbReference type="GO" id="GO:0032259">
    <property type="term" value="P:methylation"/>
    <property type="evidence" value="ECO:0007669"/>
    <property type="project" value="UniProtKB-KW"/>
</dbReference>
<dbReference type="PANTHER" id="PTHR43191">
    <property type="entry name" value="RRNA METHYLTRANSFERASE 3"/>
    <property type="match status" value="1"/>
</dbReference>
<proteinExistence type="predicted"/>
<keyword evidence="2 5" id="KW-0808">Transferase</keyword>
<dbReference type="PANTHER" id="PTHR43191:SF7">
    <property type="entry name" value="OBP33PEP LIKE PROTEIN"/>
    <property type="match status" value="1"/>
</dbReference>
<evidence type="ECO:0000313" key="5">
    <source>
        <dbReference type="EMBL" id="AWK87806.1"/>
    </source>
</evidence>
<dbReference type="InterPro" id="IPR029026">
    <property type="entry name" value="tRNA_m1G_MTases_N"/>
</dbReference>
<feature type="compositionally biased region" description="Basic and acidic residues" evidence="3">
    <location>
        <begin position="173"/>
        <end position="188"/>
    </location>
</feature>
<evidence type="ECO:0000259" key="4">
    <source>
        <dbReference type="Pfam" id="PF00588"/>
    </source>
</evidence>
<dbReference type="GO" id="GO:0006396">
    <property type="term" value="P:RNA processing"/>
    <property type="evidence" value="ECO:0007669"/>
    <property type="project" value="InterPro"/>
</dbReference>
<dbReference type="OrthoDB" id="4578643at2"/>